<dbReference type="Proteomes" id="UP001595859">
    <property type="component" value="Unassembled WGS sequence"/>
</dbReference>
<comment type="caution">
    <text evidence="2">The sequence shown here is derived from an EMBL/GenBank/DDBJ whole genome shotgun (WGS) entry which is preliminary data.</text>
</comment>
<dbReference type="PANTHER" id="PTHR43849:SF2">
    <property type="entry name" value="BLL3936 PROTEIN"/>
    <property type="match status" value="1"/>
</dbReference>
<keyword evidence="1" id="KW-0472">Membrane</keyword>
<accession>A0ABV9SC54</accession>
<evidence type="ECO:0000313" key="3">
    <source>
        <dbReference type="Proteomes" id="UP001595859"/>
    </source>
</evidence>
<evidence type="ECO:0000256" key="1">
    <source>
        <dbReference type="SAM" id="Phobius"/>
    </source>
</evidence>
<dbReference type="RefSeq" id="WP_378061740.1">
    <property type="nucleotide sequence ID" value="NZ_JBHSIS010000024.1"/>
</dbReference>
<reference evidence="3" key="1">
    <citation type="journal article" date="2019" name="Int. J. Syst. Evol. Microbiol.">
        <title>The Global Catalogue of Microorganisms (GCM) 10K type strain sequencing project: providing services to taxonomists for standard genome sequencing and annotation.</title>
        <authorList>
            <consortium name="The Broad Institute Genomics Platform"/>
            <consortium name="The Broad Institute Genome Sequencing Center for Infectious Disease"/>
            <person name="Wu L."/>
            <person name="Ma J."/>
        </authorList>
    </citation>
    <scope>NUCLEOTIDE SEQUENCE [LARGE SCALE GENOMIC DNA]</scope>
    <source>
        <strain evidence="3">ZS-22-S1</strain>
    </source>
</reference>
<dbReference type="EMBL" id="JBHSIS010000024">
    <property type="protein sequence ID" value="MFC4858897.1"/>
    <property type="molecule type" value="Genomic_DNA"/>
</dbReference>
<name>A0ABV9SC54_9PSEU</name>
<sequence>MTRSTEDVDADRPGLPLAIGDFGGGFDAFLDRQGILSTSDIVAGALLLVLILEATRRTTGFVLPVVCLLFLGYSYYGGLP</sequence>
<feature type="transmembrane region" description="Helical" evidence="1">
    <location>
        <begin position="59"/>
        <end position="76"/>
    </location>
</feature>
<protein>
    <submittedName>
        <fullName evidence="2">Uncharacterized protein</fullName>
    </submittedName>
</protein>
<keyword evidence="1" id="KW-0812">Transmembrane</keyword>
<organism evidence="2 3">
    <name type="scientific">Actinophytocola glycyrrhizae</name>
    <dbReference type="NCBI Taxonomy" id="2044873"/>
    <lineage>
        <taxon>Bacteria</taxon>
        <taxon>Bacillati</taxon>
        <taxon>Actinomycetota</taxon>
        <taxon>Actinomycetes</taxon>
        <taxon>Pseudonocardiales</taxon>
        <taxon>Pseudonocardiaceae</taxon>
    </lineage>
</organism>
<keyword evidence="3" id="KW-1185">Reference proteome</keyword>
<evidence type="ECO:0000313" key="2">
    <source>
        <dbReference type="EMBL" id="MFC4858897.1"/>
    </source>
</evidence>
<proteinExistence type="predicted"/>
<dbReference type="PANTHER" id="PTHR43849">
    <property type="entry name" value="BLL3936 PROTEIN"/>
    <property type="match status" value="1"/>
</dbReference>
<feature type="transmembrane region" description="Helical" evidence="1">
    <location>
        <begin position="34"/>
        <end position="52"/>
    </location>
</feature>
<gene>
    <name evidence="2" type="ORF">ACFPCV_35830</name>
</gene>
<keyword evidence="1" id="KW-1133">Transmembrane helix</keyword>